<keyword evidence="1" id="KW-1133">Transmembrane helix</keyword>
<feature type="domain" description="Chitin-binding type-2" evidence="2">
    <location>
        <begin position="70"/>
        <end position="127"/>
    </location>
</feature>
<dbReference type="InterPro" id="IPR002557">
    <property type="entry name" value="Chitin-bd_dom"/>
</dbReference>
<dbReference type="InterPro" id="IPR036508">
    <property type="entry name" value="Chitin-bd_dom_sf"/>
</dbReference>
<dbReference type="PANTHER" id="PTHR22933:SF43">
    <property type="entry name" value="LP10131P"/>
    <property type="match status" value="1"/>
</dbReference>
<evidence type="ECO:0000259" key="2">
    <source>
        <dbReference type="PROSITE" id="PS50940"/>
    </source>
</evidence>
<organism evidence="3">
    <name type="scientific">Scylla olivacea</name>
    <name type="common">Orange mud crab</name>
    <name type="synonym">Cancer olivacea</name>
    <dbReference type="NCBI Taxonomy" id="85551"/>
    <lineage>
        <taxon>Eukaryota</taxon>
        <taxon>Metazoa</taxon>
        <taxon>Ecdysozoa</taxon>
        <taxon>Arthropoda</taxon>
        <taxon>Crustacea</taxon>
        <taxon>Multicrustacea</taxon>
        <taxon>Malacostraca</taxon>
        <taxon>Eumalacostraca</taxon>
        <taxon>Eucarida</taxon>
        <taxon>Decapoda</taxon>
        <taxon>Pleocyemata</taxon>
        <taxon>Brachyura</taxon>
        <taxon>Eubrachyura</taxon>
        <taxon>Portunoidea</taxon>
        <taxon>Portunidae</taxon>
        <taxon>Portuninae</taxon>
        <taxon>Scylla</taxon>
    </lineage>
</organism>
<dbReference type="InterPro" id="IPR052976">
    <property type="entry name" value="Scoloptoxin-like"/>
</dbReference>
<dbReference type="GO" id="GO:0008061">
    <property type="term" value="F:chitin binding"/>
    <property type="evidence" value="ECO:0007669"/>
    <property type="project" value="InterPro"/>
</dbReference>
<keyword evidence="1" id="KW-0812">Transmembrane</keyword>
<dbReference type="AlphaFoldDB" id="A0A0P4WT81"/>
<evidence type="ECO:0000313" key="3">
    <source>
        <dbReference type="EMBL" id="JAI67799.1"/>
    </source>
</evidence>
<dbReference type="PANTHER" id="PTHR22933">
    <property type="entry name" value="FI18007P1-RELATED"/>
    <property type="match status" value="1"/>
</dbReference>
<name>A0A0P4WT81_SCYOL</name>
<feature type="transmembrane region" description="Helical" evidence="1">
    <location>
        <begin position="15"/>
        <end position="37"/>
    </location>
</feature>
<dbReference type="Gene3D" id="2.170.140.10">
    <property type="entry name" value="Chitin binding domain"/>
    <property type="match status" value="1"/>
</dbReference>
<feature type="transmembrane region" description="Helical" evidence="1">
    <location>
        <begin position="44"/>
        <end position="66"/>
    </location>
</feature>
<dbReference type="SMART" id="SM00494">
    <property type="entry name" value="ChtBD2"/>
    <property type="match status" value="1"/>
</dbReference>
<proteinExistence type="predicted"/>
<sequence>MSGLVSVLVTKREGVLILLDVFSQCCSTCFHSSFLLLRTSPVAWLLFAAPLVVALVAAVMVAMAAGQETSFSCQDRPYGYYADVEADCQVFHICNNNAKWSFRCPNQTLFNQQYLVCDYQANVDCGVAASLYTINDNFGRVEEVEDDTESPAE</sequence>
<dbReference type="GO" id="GO:0005576">
    <property type="term" value="C:extracellular region"/>
    <property type="evidence" value="ECO:0007669"/>
    <property type="project" value="InterPro"/>
</dbReference>
<accession>A0A0P4WT81</accession>
<protein>
    <recommendedName>
        <fullName evidence="2">Chitin-binding type-2 domain-containing protein</fullName>
    </recommendedName>
</protein>
<evidence type="ECO:0000256" key="1">
    <source>
        <dbReference type="SAM" id="Phobius"/>
    </source>
</evidence>
<dbReference type="SUPFAM" id="SSF57625">
    <property type="entry name" value="Invertebrate chitin-binding proteins"/>
    <property type="match status" value="1"/>
</dbReference>
<dbReference type="PROSITE" id="PS50940">
    <property type="entry name" value="CHIT_BIND_II"/>
    <property type="match status" value="1"/>
</dbReference>
<keyword evidence="1" id="KW-0472">Membrane</keyword>
<dbReference type="Pfam" id="PF01607">
    <property type="entry name" value="CBM_14"/>
    <property type="match status" value="1"/>
</dbReference>
<dbReference type="EMBL" id="GDRN01021602">
    <property type="protein sequence ID" value="JAI67799.1"/>
    <property type="molecule type" value="Transcribed_RNA"/>
</dbReference>
<reference evidence="3" key="1">
    <citation type="submission" date="2015-09" db="EMBL/GenBank/DDBJ databases">
        <title>Scylla olivacea transcriptome.</title>
        <authorList>
            <person name="Ikhwanuddin M."/>
        </authorList>
    </citation>
    <scope>NUCLEOTIDE SEQUENCE</scope>
</reference>